<dbReference type="RefSeq" id="YP_009194434.1">
    <property type="nucleotide sequence ID" value="NC_028750.1"/>
</dbReference>
<sequence length="179" mass="20848">MNRTRLMYLVNSVRKEVSEAFTSALGDWYTIKVAATADHISDRFKDRSVSIKKDIETYRDIMMSLANHYSCYVLTYAVKAKTEGTQEVIVYRRVNGKIFACPITVQMFFNEGEEKPVIAIRLRTVIPEYVSLANRKTIQVNYVPPKINFEYDGYRRVMSRLDRLIASKDCPPQLWMLKN</sequence>
<evidence type="ECO:0000313" key="1">
    <source>
        <dbReference type="EMBL" id="AKU44494.1"/>
    </source>
</evidence>
<reference evidence="1 2" key="1">
    <citation type="journal article" date="2015" name="Genome Announc.">
        <title>Complete Genome Sequence of Carbapenemase-Producing Klebsiella pneumoniae Myophage Matisse.</title>
        <authorList>
            <person name="Provasek V.E."/>
            <person name="Lessor L.E."/>
            <person name="Cahill J.L."/>
            <person name="Rasche E.S."/>
            <person name="Kuty Everett G.F."/>
        </authorList>
    </citation>
    <scope>NUCLEOTIDE SEQUENCE [LARGE SCALE GENOMIC DNA]</scope>
</reference>
<organism evidence="1 2">
    <name type="scientific">Klebsiella phage Matisse</name>
    <dbReference type="NCBI Taxonomy" id="1675607"/>
    <lineage>
        <taxon>Viruses</taxon>
        <taxon>Duplodnaviria</taxon>
        <taxon>Heunggongvirae</taxon>
        <taxon>Uroviricota</taxon>
        <taxon>Caudoviricetes</taxon>
        <taxon>Pantevenvirales</taxon>
        <taxon>Straboviridae</taxon>
        <taxon>Slopekvirus</taxon>
        <taxon>Slopekvirus matisse</taxon>
    </lineage>
</organism>
<dbReference type="EMBL" id="KT001918">
    <property type="protein sequence ID" value="AKU44494.1"/>
    <property type="molecule type" value="Genomic_DNA"/>
</dbReference>
<evidence type="ECO:0000313" key="2">
    <source>
        <dbReference type="Proteomes" id="UP000203408"/>
    </source>
</evidence>
<accession>A0A0K1LPY8</accession>
<keyword evidence="2" id="KW-1185">Reference proteome</keyword>
<dbReference type="Proteomes" id="UP000203408">
    <property type="component" value="Segment"/>
</dbReference>
<proteinExistence type="predicted"/>
<dbReference type="KEGG" id="vg:26613373"/>
<name>A0A0K1LPY8_9CAUD</name>
<protein>
    <submittedName>
        <fullName evidence="1">Uncharacterized protein</fullName>
    </submittedName>
</protein>
<dbReference type="GeneID" id="26613373"/>
<gene>
    <name evidence="1" type="ORF">CPT_Matisse190</name>
</gene>